<dbReference type="InterPro" id="IPR001912">
    <property type="entry name" value="Ribosomal_uS4_N"/>
</dbReference>
<evidence type="ECO:0000259" key="7">
    <source>
        <dbReference type="SMART" id="SM00363"/>
    </source>
</evidence>
<dbReference type="GO" id="GO:0042274">
    <property type="term" value="P:ribosomal small subunit biogenesis"/>
    <property type="evidence" value="ECO:0007669"/>
    <property type="project" value="TreeGrafter"/>
</dbReference>
<dbReference type="Pfam" id="PF01479">
    <property type="entry name" value="S4"/>
    <property type="match status" value="1"/>
</dbReference>
<dbReference type="Gene3D" id="3.10.290.10">
    <property type="entry name" value="RNA-binding S4 domain"/>
    <property type="match status" value="1"/>
</dbReference>
<dbReference type="GO" id="GO:0015935">
    <property type="term" value="C:small ribosomal subunit"/>
    <property type="evidence" value="ECO:0007669"/>
    <property type="project" value="TreeGrafter"/>
</dbReference>
<dbReference type="PROSITE" id="PS50889">
    <property type="entry name" value="S4"/>
    <property type="match status" value="1"/>
</dbReference>
<organism evidence="8">
    <name type="scientific">Alexandrium monilatum</name>
    <dbReference type="NCBI Taxonomy" id="311494"/>
    <lineage>
        <taxon>Eukaryota</taxon>
        <taxon>Sar</taxon>
        <taxon>Alveolata</taxon>
        <taxon>Dinophyceae</taxon>
        <taxon>Gonyaulacales</taxon>
        <taxon>Pyrocystaceae</taxon>
        <taxon>Alexandrium</taxon>
    </lineage>
</organism>
<evidence type="ECO:0000256" key="5">
    <source>
        <dbReference type="ARBA" id="ARBA00023274"/>
    </source>
</evidence>
<dbReference type="EMBL" id="HBNR01027929">
    <property type="protein sequence ID" value="CAE4580777.1"/>
    <property type="molecule type" value="Transcribed_RNA"/>
</dbReference>
<evidence type="ECO:0000313" key="8">
    <source>
        <dbReference type="EMBL" id="CAE4580777.1"/>
    </source>
</evidence>
<dbReference type="InterPro" id="IPR022801">
    <property type="entry name" value="Ribosomal_uS4"/>
</dbReference>
<dbReference type="InterPro" id="IPR036986">
    <property type="entry name" value="S4_RNA-bd_sf"/>
</dbReference>
<dbReference type="SMART" id="SM00363">
    <property type="entry name" value="S4"/>
    <property type="match status" value="1"/>
</dbReference>
<dbReference type="SUPFAM" id="SSF55174">
    <property type="entry name" value="Alpha-L RNA-binding motif"/>
    <property type="match status" value="1"/>
</dbReference>
<accession>A0A7S4QE05</accession>
<dbReference type="NCBIfam" id="NF003717">
    <property type="entry name" value="PRK05327.1"/>
    <property type="match status" value="1"/>
</dbReference>
<dbReference type="GO" id="GO:0003735">
    <property type="term" value="F:structural constituent of ribosome"/>
    <property type="evidence" value="ECO:0007669"/>
    <property type="project" value="TreeGrafter"/>
</dbReference>
<dbReference type="AlphaFoldDB" id="A0A7S4QE05"/>
<evidence type="ECO:0000256" key="2">
    <source>
        <dbReference type="ARBA" id="ARBA00022730"/>
    </source>
</evidence>
<dbReference type="CDD" id="cd00165">
    <property type="entry name" value="S4"/>
    <property type="match status" value="1"/>
</dbReference>
<dbReference type="Pfam" id="PF00163">
    <property type="entry name" value="Ribosomal_S4"/>
    <property type="match status" value="1"/>
</dbReference>
<keyword evidence="3 6" id="KW-0694">RNA-binding</keyword>
<keyword evidence="4" id="KW-0689">Ribosomal protein</keyword>
<dbReference type="InterPro" id="IPR002942">
    <property type="entry name" value="S4_RNA-bd"/>
</dbReference>
<proteinExistence type="inferred from homology"/>
<keyword evidence="5" id="KW-0687">Ribonucleoprotein</keyword>
<gene>
    <name evidence="8" type="ORF">AMON00008_LOCUS18957</name>
</gene>
<dbReference type="PANTHER" id="PTHR11831">
    <property type="entry name" value="30S 40S RIBOSOMAL PROTEIN"/>
    <property type="match status" value="1"/>
</dbReference>
<evidence type="ECO:0000256" key="4">
    <source>
        <dbReference type="ARBA" id="ARBA00022980"/>
    </source>
</evidence>
<keyword evidence="2" id="KW-0699">rRNA-binding</keyword>
<sequence length="401" mass="45639">MAPLGLAQRGLPRRHARYGALLLAAVGAACFAAQGFLAPAPPSEGAERTPSSVGLRDLSAPGALRPARVLRAAPMPEAGFALGSACRAAFAALCILASATAGRNTAAKRASLVVRQIFPSMGHRPKQKVLRRLEPYGQIPAWSRRGLVKRRLKQPWRTRVTPKLSAYGRKHIERQRVRFHYNIKESQLQVYMKRAFRRGIEYPVDNLLQQLESRLDNFCWRVGLAPTMACARHMVREGHIQYKTGGAQDWTTCNIPSCRLKVGDVIRVRDKKSSQNYARLNQEDEGPVDVPEHLRWDREKLEGEYLAACDWQDFGLHVDYKYIILCYSGPFGLRRRHHRYFEGTNKKIRTWYNGGRIRPTPENILNMRKGRGLNKRGARRPPCLWGRRKPLNNPYEVSRNM</sequence>
<dbReference type="PANTHER" id="PTHR11831:SF4">
    <property type="entry name" value="SMALL RIBOSOMAL SUBUNIT PROTEIN US4M"/>
    <property type="match status" value="1"/>
</dbReference>
<evidence type="ECO:0000256" key="3">
    <source>
        <dbReference type="ARBA" id="ARBA00022884"/>
    </source>
</evidence>
<feature type="domain" description="RNA-binding S4" evidence="7">
    <location>
        <begin position="213"/>
        <end position="279"/>
    </location>
</feature>
<dbReference type="Gene3D" id="1.10.1050.10">
    <property type="entry name" value="Ribosomal Protein S4 Delta 41, Chain A, domain 1"/>
    <property type="match status" value="1"/>
</dbReference>
<reference evidence="8" key="1">
    <citation type="submission" date="2021-01" db="EMBL/GenBank/DDBJ databases">
        <authorList>
            <person name="Corre E."/>
            <person name="Pelletier E."/>
            <person name="Niang G."/>
            <person name="Scheremetjew M."/>
            <person name="Finn R."/>
            <person name="Kale V."/>
            <person name="Holt S."/>
            <person name="Cochrane G."/>
            <person name="Meng A."/>
            <person name="Brown T."/>
            <person name="Cohen L."/>
        </authorList>
    </citation>
    <scope>NUCLEOTIDE SEQUENCE</scope>
    <source>
        <strain evidence="8">CCMP3105</strain>
    </source>
</reference>
<dbReference type="GO" id="GO:0019843">
    <property type="term" value="F:rRNA binding"/>
    <property type="evidence" value="ECO:0007669"/>
    <property type="project" value="UniProtKB-KW"/>
</dbReference>
<protein>
    <recommendedName>
        <fullName evidence="7">RNA-binding S4 domain-containing protein</fullName>
    </recommendedName>
</protein>
<name>A0A7S4QE05_9DINO</name>
<comment type="similarity">
    <text evidence="1">Belongs to the universal ribosomal protein uS4 family.</text>
</comment>
<evidence type="ECO:0000256" key="6">
    <source>
        <dbReference type="PROSITE-ProRule" id="PRU00182"/>
    </source>
</evidence>
<evidence type="ECO:0000256" key="1">
    <source>
        <dbReference type="ARBA" id="ARBA00007465"/>
    </source>
</evidence>